<dbReference type="EMBL" id="AYLP01000844">
    <property type="protein sequence ID" value="ESS55424.1"/>
    <property type="molecule type" value="Genomic_DNA"/>
</dbReference>
<evidence type="ECO:0000313" key="1">
    <source>
        <dbReference type="EMBL" id="ESS55424.1"/>
    </source>
</evidence>
<accession>V5AJH9</accession>
<dbReference type="VEuPathDB" id="TriTrypDB:TCDM_13111"/>
<dbReference type="AlphaFoldDB" id="V5AJH9"/>
<reference evidence="1 2" key="1">
    <citation type="journal article" date="2014" name="Genome Announc.">
        <title>Trypanosoma cruzi Clone Dm28c Draft Genome Sequence.</title>
        <authorList>
            <person name="Grisard E.C."/>
            <person name="Teixeira S.M."/>
            <person name="de Almeida L.G."/>
            <person name="Stoco P.H."/>
            <person name="Gerber A.L."/>
            <person name="Talavera-Lopez C."/>
            <person name="Lima O.C."/>
            <person name="Andersson B."/>
            <person name="de Vasconcelos A.T."/>
        </authorList>
    </citation>
    <scope>NUCLEOTIDE SEQUENCE [LARGE SCALE GENOMIC DNA]</scope>
    <source>
        <strain evidence="1 2">Dm28c</strain>
    </source>
</reference>
<protein>
    <submittedName>
        <fullName evidence="1">Unspecified product</fullName>
    </submittedName>
</protein>
<organism evidence="1 2">
    <name type="scientific">Trypanosoma cruzi Dm28c</name>
    <dbReference type="NCBI Taxonomy" id="1416333"/>
    <lineage>
        <taxon>Eukaryota</taxon>
        <taxon>Discoba</taxon>
        <taxon>Euglenozoa</taxon>
        <taxon>Kinetoplastea</taxon>
        <taxon>Metakinetoplastina</taxon>
        <taxon>Trypanosomatida</taxon>
        <taxon>Trypanosomatidae</taxon>
        <taxon>Trypanosoma</taxon>
        <taxon>Schizotrypanum</taxon>
    </lineage>
</organism>
<name>V5AJH9_TRYCR</name>
<proteinExistence type="predicted"/>
<comment type="caution">
    <text evidence="1">The sequence shown here is derived from an EMBL/GenBank/DDBJ whole genome shotgun (WGS) entry which is preliminary data.</text>
</comment>
<dbReference type="OrthoDB" id="10509203at2759"/>
<sequence>MLSACGAPAAPNIHTCLRLTVAPSPVRWLHQGCRHPETGIRTLHPTKPSEAPAGPTTTITAGFAALPSLTSNRTSTPPRAAAAA</sequence>
<gene>
    <name evidence="1" type="ORF">TCDM_13111</name>
</gene>
<dbReference type="Proteomes" id="UP000017861">
    <property type="component" value="Unassembled WGS sequence"/>
</dbReference>
<evidence type="ECO:0000313" key="2">
    <source>
        <dbReference type="Proteomes" id="UP000017861"/>
    </source>
</evidence>